<protein>
    <recommendedName>
        <fullName evidence="3">DUF1877 family protein</fullName>
    </recommendedName>
</protein>
<dbReference type="RefSeq" id="WP_344106534.1">
    <property type="nucleotide sequence ID" value="NZ_BAAANL010000012.1"/>
</dbReference>
<evidence type="ECO:0008006" key="3">
    <source>
        <dbReference type="Google" id="ProtNLM"/>
    </source>
</evidence>
<comment type="caution">
    <text evidence="1">The sequence shown here is derived from an EMBL/GenBank/DDBJ whole genome shotgun (WGS) entry which is preliminary data.</text>
</comment>
<gene>
    <name evidence="1" type="ORF">GCM10009751_40020</name>
</gene>
<evidence type="ECO:0000313" key="2">
    <source>
        <dbReference type="Proteomes" id="UP001501094"/>
    </source>
</evidence>
<dbReference type="InterPro" id="IPR035944">
    <property type="entry name" value="YfbM-like_sf"/>
</dbReference>
<dbReference type="InterPro" id="IPR015068">
    <property type="entry name" value="DUF1877"/>
</dbReference>
<dbReference type="SUPFAM" id="SSF111069">
    <property type="entry name" value="Hypothetical protein yfbM"/>
    <property type="match status" value="1"/>
</dbReference>
<sequence length="179" mass="18597">MGNHEGNTPSLTAVLSGVQCEYARLGAADTDRAATDRDWVAARVEALADEWVERDVPPGEARYFTIGLAWGGLHGLLREHGGLGIDVVQGGEPLDVPGAFGTARLLPAGDVAAAADFLTATPFDDLAPHYDVAVCEGCPAPAEHPQEERLETLATAYADLAQFFGAAAGAGDAVVLMLN</sequence>
<reference evidence="1 2" key="1">
    <citation type="journal article" date="2019" name="Int. J. Syst. Evol. Microbiol.">
        <title>The Global Catalogue of Microorganisms (GCM) 10K type strain sequencing project: providing services to taxonomists for standard genome sequencing and annotation.</title>
        <authorList>
            <consortium name="The Broad Institute Genomics Platform"/>
            <consortium name="The Broad Institute Genome Sequencing Center for Infectious Disease"/>
            <person name="Wu L."/>
            <person name="Ma J."/>
        </authorList>
    </citation>
    <scope>NUCLEOTIDE SEQUENCE [LARGE SCALE GENOMIC DNA]</scope>
    <source>
        <strain evidence="1 2">JCM 14326</strain>
    </source>
</reference>
<dbReference type="Pfam" id="PF08974">
    <property type="entry name" value="DUF1877"/>
    <property type="match status" value="1"/>
</dbReference>
<accession>A0ABN2NQ43</accession>
<evidence type="ECO:0000313" key="1">
    <source>
        <dbReference type="EMBL" id="GAA1876236.1"/>
    </source>
</evidence>
<dbReference type="EMBL" id="BAAANL010000012">
    <property type="protein sequence ID" value="GAA1876236.1"/>
    <property type="molecule type" value="Genomic_DNA"/>
</dbReference>
<organism evidence="1 2">
    <name type="scientific">Myceligenerans crystallogenes</name>
    <dbReference type="NCBI Taxonomy" id="316335"/>
    <lineage>
        <taxon>Bacteria</taxon>
        <taxon>Bacillati</taxon>
        <taxon>Actinomycetota</taxon>
        <taxon>Actinomycetes</taxon>
        <taxon>Micrococcales</taxon>
        <taxon>Promicromonosporaceae</taxon>
        <taxon>Myceligenerans</taxon>
    </lineage>
</organism>
<name>A0ABN2NQ43_9MICO</name>
<keyword evidence="2" id="KW-1185">Reference proteome</keyword>
<dbReference type="Proteomes" id="UP001501094">
    <property type="component" value="Unassembled WGS sequence"/>
</dbReference>
<proteinExistence type="predicted"/>
<dbReference type="Gene3D" id="3.40.1760.10">
    <property type="entry name" value="YfbM-like super family"/>
    <property type="match status" value="1"/>
</dbReference>